<dbReference type="InParanoid" id="A0A1Y2G0Q1"/>
<dbReference type="AlphaFoldDB" id="A0A1Y2G0Q1"/>
<accession>A0A1Y2G0Q1</accession>
<dbReference type="Pfam" id="PF02353">
    <property type="entry name" value="CMAS"/>
    <property type="match status" value="1"/>
</dbReference>
<name>A0A1Y2G0Q1_9BASI</name>
<gene>
    <name evidence="2" type="ORF">BCR35DRAFT_276131</name>
</gene>
<organism evidence="2 3">
    <name type="scientific">Leucosporidium creatinivorum</name>
    <dbReference type="NCBI Taxonomy" id="106004"/>
    <lineage>
        <taxon>Eukaryota</taxon>
        <taxon>Fungi</taxon>
        <taxon>Dikarya</taxon>
        <taxon>Basidiomycota</taxon>
        <taxon>Pucciniomycotina</taxon>
        <taxon>Microbotryomycetes</taxon>
        <taxon>Leucosporidiales</taxon>
        <taxon>Leucosporidium</taxon>
    </lineage>
</organism>
<evidence type="ECO:0000256" key="1">
    <source>
        <dbReference type="ARBA" id="ARBA00010815"/>
    </source>
</evidence>
<dbReference type="EMBL" id="MCGR01000007">
    <property type="protein sequence ID" value="ORY89045.1"/>
    <property type="molecule type" value="Genomic_DNA"/>
</dbReference>
<proteinExistence type="inferred from homology"/>
<sequence length="370" mass="42567">MQAIESYGYALLDQGLIPDPILRRAIRHLCQTRLNEIARSSIEEQAEAKWAYIEDLKQRPVAIETDAANEQHYEVSTEFINSCLGPNNKYSCCLYPTGRETLEQAELAMLESYCSKARLEDGMDVLDLGCGWGSLSLFLAKKYPNSRITSLSNSATQKVFIDSQAALKGLNNLEVFTGDVKVYDFAGSRSFDRILSIEMFEHMKNYEFLLRKISTWLKPNKEAKSGEALLFVHIFCHRDTPYHFEENDGWMSKNFFSGGTMPSFDLFTHFQRDLILEHSWWINGRHYGQTCEDWLRKQDAGRKNWIGSGREGELVTSSKRDESADEATRKSEGAKTFYRFRVFFLACAEFFALKKGEAWGVGHYLFKQRD</sequence>
<dbReference type="GO" id="GO:0032259">
    <property type="term" value="P:methylation"/>
    <property type="evidence" value="ECO:0007669"/>
    <property type="project" value="UniProtKB-KW"/>
</dbReference>
<dbReference type="PANTHER" id="PTHR43832:SF1">
    <property type="entry name" value="S-ADENOSYL-L-METHIONINE-DEPENDENT METHYLTRANSFERASES SUPERFAMILY PROTEIN"/>
    <property type="match status" value="1"/>
</dbReference>
<comment type="similarity">
    <text evidence="1">Belongs to the CFA/CMAS family.</text>
</comment>
<dbReference type="SUPFAM" id="SSF53335">
    <property type="entry name" value="S-adenosyl-L-methionine-dependent methyltransferases"/>
    <property type="match status" value="1"/>
</dbReference>
<dbReference type="GO" id="GO:0008168">
    <property type="term" value="F:methyltransferase activity"/>
    <property type="evidence" value="ECO:0007669"/>
    <property type="project" value="UniProtKB-KW"/>
</dbReference>
<dbReference type="Gene3D" id="3.40.50.150">
    <property type="entry name" value="Vaccinia Virus protein VP39"/>
    <property type="match status" value="1"/>
</dbReference>
<keyword evidence="2" id="KW-0808">Transferase</keyword>
<keyword evidence="2" id="KW-0489">Methyltransferase</keyword>
<evidence type="ECO:0000313" key="2">
    <source>
        <dbReference type="EMBL" id="ORY89045.1"/>
    </source>
</evidence>
<dbReference type="FunFam" id="3.40.50.150:FF:000554">
    <property type="entry name" value="Cation-transporting ATPase"/>
    <property type="match status" value="1"/>
</dbReference>
<evidence type="ECO:0000313" key="3">
    <source>
        <dbReference type="Proteomes" id="UP000193467"/>
    </source>
</evidence>
<keyword evidence="3" id="KW-1185">Reference proteome</keyword>
<reference evidence="2" key="1">
    <citation type="submission" date="2016-07" db="EMBL/GenBank/DDBJ databases">
        <title>Pervasive Adenine N6-methylation of Active Genes in Fungi.</title>
        <authorList>
            <consortium name="DOE Joint Genome Institute"/>
            <person name="Mondo S.J."/>
            <person name="Dannebaum R.O."/>
            <person name="Kuo R.C."/>
            <person name="Labutti K."/>
            <person name="Haridas S."/>
            <person name="Kuo A."/>
            <person name="Salamov A."/>
            <person name="Ahrendt S.R."/>
            <person name="Lipzen A."/>
            <person name="Sullivan W."/>
            <person name="Andreopoulos W.B."/>
            <person name="Clum A."/>
            <person name="Lindquist E."/>
            <person name="Daum C."/>
            <person name="Ramamoorthy G.K."/>
            <person name="Gryganskyi A."/>
            <person name="Culley D."/>
            <person name="Magnuson J.K."/>
            <person name="James T.Y."/>
            <person name="O'Malley M.A."/>
            <person name="Stajich J.E."/>
            <person name="Spatafora J.W."/>
            <person name="Visel A."/>
            <person name="Grigoriev I.V."/>
        </authorList>
    </citation>
    <scope>NUCLEOTIDE SEQUENCE [LARGE SCALE GENOMIC DNA]</scope>
    <source>
        <strain evidence="2">62-1032</strain>
    </source>
</reference>
<protein>
    <submittedName>
        <fullName evidence="2">S-adenosyl-L-methionine-dependent methyltransferase</fullName>
    </submittedName>
</protein>
<dbReference type="Proteomes" id="UP000193467">
    <property type="component" value="Unassembled WGS sequence"/>
</dbReference>
<dbReference type="CDD" id="cd02440">
    <property type="entry name" value="AdoMet_MTases"/>
    <property type="match status" value="1"/>
</dbReference>
<dbReference type="PANTHER" id="PTHR43832">
    <property type="match status" value="1"/>
</dbReference>
<comment type="caution">
    <text evidence="2">The sequence shown here is derived from an EMBL/GenBank/DDBJ whole genome shotgun (WGS) entry which is preliminary data.</text>
</comment>
<dbReference type="InterPro" id="IPR029063">
    <property type="entry name" value="SAM-dependent_MTases_sf"/>
</dbReference>
<dbReference type="OrthoDB" id="506498at2759"/>
<dbReference type="STRING" id="106004.A0A1Y2G0Q1"/>